<name>A0AAN9YA37_9HEMI</name>
<keyword evidence="1" id="KW-0732">Signal</keyword>
<keyword evidence="3" id="KW-1185">Reference proteome</keyword>
<dbReference type="EMBL" id="JBBCAQ010000006">
    <property type="protein sequence ID" value="KAK7603377.1"/>
    <property type="molecule type" value="Genomic_DNA"/>
</dbReference>
<comment type="caution">
    <text evidence="2">The sequence shown here is derived from an EMBL/GenBank/DDBJ whole genome shotgun (WGS) entry which is preliminary data.</text>
</comment>
<reference evidence="2 3" key="1">
    <citation type="submission" date="2024-03" db="EMBL/GenBank/DDBJ databases">
        <title>Adaptation during the transition from Ophiocordyceps entomopathogen to insect associate is accompanied by gene loss and intensified selection.</title>
        <authorList>
            <person name="Ward C.M."/>
            <person name="Onetto C.A."/>
            <person name="Borneman A.R."/>
        </authorList>
    </citation>
    <scope>NUCLEOTIDE SEQUENCE [LARGE SCALE GENOMIC DNA]</scope>
    <source>
        <strain evidence="2">AWRI1</strain>
        <tissue evidence="2">Single Adult Female</tissue>
    </source>
</reference>
<accession>A0AAN9YA37</accession>
<dbReference type="Proteomes" id="UP001367676">
    <property type="component" value="Unassembled WGS sequence"/>
</dbReference>
<evidence type="ECO:0000313" key="3">
    <source>
        <dbReference type="Proteomes" id="UP001367676"/>
    </source>
</evidence>
<proteinExistence type="predicted"/>
<gene>
    <name evidence="2" type="ORF">V9T40_003376</name>
</gene>
<evidence type="ECO:0000256" key="1">
    <source>
        <dbReference type="SAM" id="SignalP"/>
    </source>
</evidence>
<protein>
    <submittedName>
        <fullName evidence="2">Uncharacterized protein</fullName>
    </submittedName>
</protein>
<feature type="chain" id="PRO_5042985576" evidence="1">
    <location>
        <begin position="18"/>
        <end position="215"/>
    </location>
</feature>
<feature type="signal peptide" evidence="1">
    <location>
        <begin position="1"/>
        <end position="17"/>
    </location>
</feature>
<organism evidence="2 3">
    <name type="scientific">Parthenolecanium corni</name>
    <dbReference type="NCBI Taxonomy" id="536013"/>
    <lineage>
        <taxon>Eukaryota</taxon>
        <taxon>Metazoa</taxon>
        <taxon>Ecdysozoa</taxon>
        <taxon>Arthropoda</taxon>
        <taxon>Hexapoda</taxon>
        <taxon>Insecta</taxon>
        <taxon>Pterygota</taxon>
        <taxon>Neoptera</taxon>
        <taxon>Paraneoptera</taxon>
        <taxon>Hemiptera</taxon>
        <taxon>Sternorrhyncha</taxon>
        <taxon>Coccoidea</taxon>
        <taxon>Coccidae</taxon>
        <taxon>Parthenolecanium</taxon>
    </lineage>
</organism>
<sequence length="215" mass="24487">MYLEAINIILLIHAVTSISVASTPSSYTSAPSDSNYAAPSTLEPTIDYKSNGVHNQFPYARQFFEPVSPLSNPYAENLQSFNQLTPKPYLFHRTPFFPSAPYTGSAPYTDPQPTPYNLHGYLPQQQYAPLTDYPNQPFYDQQYPIAFQQKFGKSPLTPDCDFHPLNFRNTRPLLFRPYKLDNYLEQSPLLAKPANPLYRFQPSPLGVNLANNIYH</sequence>
<dbReference type="AlphaFoldDB" id="A0AAN9YA37"/>
<evidence type="ECO:0000313" key="2">
    <source>
        <dbReference type="EMBL" id="KAK7603377.1"/>
    </source>
</evidence>